<feature type="signal peptide" evidence="5">
    <location>
        <begin position="1"/>
        <end position="19"/>
    </location>
</feature>
<dbReference type="InterPro" id="IPR026444">
    <property type="entry name" value="Secre_tail"/>
</dbReference>
<evidence type="ECO:0000256" key="3">
    <source>
        <dbReference type="ARBA" id="ARBA00022801"/>
    </source>
</evidence>
<proteinExistence type="predicted"/>
<dbReference type="InterPro" id="IPR002884">
    <property type="entry name" value="P_dom"/>
</dbReference>
<reference evidence="9" key="1">
    <citation type="submission" date="2019-01" db="EMBL/GenBank/DDBJ databases">
        <title>Cytophagaceae bacterium strain CAR-16.</title>
        <authorList>
            <person name="Chen W.-M."/>
        </authorList>
    </citation>
    <scope>NUCLEOTIDE SEQUENCE [LARGE SCALE GENOMIC DNA]</scope>
    <source>
        <strain evidence="9">LLJ-11</strain>
    </source>
</reference>
<dbReference type="InterPro" id="IPR003961">
    <property type="entry name" value="FN3_dom"/>
</dbReference>
<dbReference type="PROSITE" id="PS51829">
    <property type="entry name" value="P_HOMO_B"/>
    <property type="match status" value="1"/>
</dbReference>
<evidence type="ECO:0000313" key="8">
    <source>
        <dbReference type="EMBL" id="RXR20701.1"/>
    </source>
</evidence>
<protein>
    <submittedName>
        <fullName evidence="8">T9SS type A sorting domain-containing protein</fullName>
    </submittedName>
</protein>
<dbReference type="InterPro" id="IPR024079">
    <property type="entry name" value="MetalloPept_cat_dom_sf"/>
</dbReference>
<dbReference type="GO" id="GO:0004252">
    <property type="term" value="F:serine-type endopeptidase activity"/>
    <property type="evidence" value="ECO:0007669"/>
    <property type="project" value="InterPro"/>
</dbReference>
<keyword evidence="2 5" id="KW-0732">Signal</keyword>
<evidence type="ECO:0000256" key="1">
    <source>
        <dbReference type="ARBA" id="ARBA00022670"/>
    </source>
</evidence>
<feature type="chain" id="PRO_5020930554" evidence="5">
    <location>
        <begin position="20"/>
        <end position="1105"/>
    </location>
</feature>
<dbReference type="InterPro" id="IPR013783">
    <property type="entry name" value="Ig-like_fold"/>
</dbReference>
<dbReference type="SUPFAM" id="SSF49265">
    <property type="entry name" value="Fibronectin type III"/>
    <property type="match status" value="1"/>
</dbReference>
<dbReference type="InterPro" id="IPR008979">
    <property type="entry name" value="Galactose-bd-like_sf"/>
</dbReference>
<dbReference type="InterPro" id="IPR036116">
    <property type="entry name" value="FN3_sf"/>
</dbReference>
<evidence type="ECO:0000256" key="5">
    <source>
        <dbReference type="SAM" id="SignalP"/>
    </source>
</evidence>
<dbReference type="Pfam" id="PF18962">
    <property type="entry name" value="Por_Secre_tail"/>
    <property type="match status" value="1"/>
</dbReference>
<name>A0A4V1N271_9FLAO</name>
<gene>
    <name evidence="8" type="ORF">EQG63_01850</name>
</gene>
<dbReference type="CDD" id="cd00063">
    <property type="entry name" value="FN3"/>
    <property type="match status" value="1"/>
</dbReference>
<dbReference type="GO" id="GO:0008237">
    <property type="term" value="F:metallopeptidase activity"/>
    <property type="evidence" value="ECO:0007669"/>
    <property type="project" value="InterPro"/>
</dbReference>
<dbReference type="Pfam" id="PF13583">
    <property type="entry name" value="Reprolysin_4"/>
    <property type="match status" value="1"/>
</dbReference>
<dbReference type="EMBL" id="SBKO01000001">
    <property type="protein sequence ID" value="RXR20701.1"/>
    <property type="molecule type" value="Genomic_DNA"/>
</dbReference>
<keyword evidence="9" id="KW-1185">Reference proteome</keyword>
<dbReference type="SUPFAM" id="SSF55486">
    <property type="entry name" value="Metalloproteases ('zincins'), catalytic domain"/>
    <property type="match status" value="1"/>
</dbReference>
<dbReference type="GO" id="GO:0006508">
    <property type="term" value="P:proteolysis"/>
    <property type="evidence" value="ECO:0007669"/>
    <property type="project" value="UniProtKB-KW"/>
</dbReference>
<dbReference type="NCBIfam" id="TIGR04183">
    <property type="entry name" value="Por_Secre_tail"/>
    <property type="match status" value="1"/>
</dbReference>
<dbReference type="PROSITE" id="PS50853">
    <property type="entry name" value="FN3"/>
    <property type="match status" value="1"/>
</dbReference>
<keyword evidence="3" id="KW-0378">Hydrolase</keyword>
<dbReference type="RefSeq" id="WP_129433843.1">
    <property type="nucleotide sequence ID" value="NZ_SBKO01000001.1"/>
</dbReference>
<evidence type="ECO:0000259" key="7">
    <source>
        <dbReference type="PROSITE" id="PS51829"/>
    </source>
</evidence>
<feature type="domain" description="P/Homo B" evidence="7">
    <location>
        <begin position="868"/>
        <end position="1016"/>
    </location>
</feature>
<dbReference type="Proteomes" id="UP000290283">
    <property type="component" value="Unassembled WGS sequence"/>
</dbReference>
<dbReference type="Gene3D" id="2.60.120.260">
    <property type="entry name" value="Galactose-binding domain-like"/>
    <property type="match status" value="1"/>
</dbReference>
<dbReference type="SUPFAM" id="SSF49785">
    <property type="entry name" value="Galactose-binding domain-like"/>
    <property type="match status" value="1"/>
</dbReference>
<dbReference type="Gene3D" id="2.60.40.10">
    <property type="entry name" value="Immunoglobulins"/>
    <property type="match status" value="1"/>
</dbReference>
<feature type="domain" description="Fibronectin type-III" evidence="6">
    <location>
        <begin position="781"/>
        <end position="872"/>
    </location>
</feature>
<sequence>MKKQLLTLLACFVLVQVSAQTGNYWTARKSNTGKIVTAKGVERPSFPKTFDLYDLNINPLRQVLFSTQALVSKQGVVINLPNANGQMEQFEVYEASNFEPALQAQFPEIRAYSGKGITDPSATLKLSIAPNGIQTMVFRTDRENEFMEAYSQDGKTYAVYKSQRNKGSLPFTCTTEDNQLMKNVNSQIEGKVALSSDRKLRTMRLAQSVTAEYSAYYGWTTTIGNIGLVVTAVNNTMTRCNGVYEKDLGLHLNLIPTTTSVFFNNPATDGYTDGADTNYNSQLQTNLTNIIGDANYDIGHLFSAVGGITGNGNAGCIGCVCDTGKGSGFTTRSVPQGDDFDIDFVVHEVGHQLGANHTFTMGAERSGNNMEPGSGVTIMGYAGITSQDIDNHSIDTFHATSISQMQSNLSGKTCPVVTDVPNMAPTVAAGVDYVIPISTPFVLEGTATDPNGTLSYQWEQFDHDTANQTGANSDAATNKTIGPNWQSWPPTSSGNRYMPRVESIIANAATTSATVNGSNDAGILTEALSSVSRTLTFRLTVRDNVPYVASTNVGQTNFDDKVVTVSNTSGPFVVNIPSATGLSYTVGTNQTVTWNVASTNAGAVNCPFVDIYLFTDNTLTNGILLAHRVPNDGSETVTIPNNAGTTHRVMVRGNNNIFFDISNNNFTIAAPASSFAVSFNRTAGEQNKSVCQGPNTINYTIDYTALAGFSGTTNFTATGVPANTTVVFTPTSLSANGTVNMAVTTTASTPVGLANIIVNATSGATTKTVPFYLDVNAAPAVPVLTTPANNATAQNTTLNLTWGATAGATNYDVEVSTNGTFTAIVATGNTTTTSFSVSGLTQGTDYWWRVLPKNSGCQGVFTSGFKFTTFVLNCTNYNNNTPVAISASGAPTINSIINVPSGGTLSDVNLTMNITHTYVSDLTITLLGPTGASAIVFNQSCGSSQNINTTFDDSGSVLACGGNPAVSGIVIPANALSVFNGTNPVGNWTLRVADGFNLDGGTLNSWSLNLCSTAAPLSTQDFEFADFSISPNPSNGNFNVKFSSVSSNGITINVHDMRGRQVYEKSYTSNGAFNQDISLNNVEAGIYLVSIVEGNKKIVRKIIVE</sequence>
<evidence type="ECO:0000259" key="6">
    <source>
        <dbReference type="PROSITE" id="PS50853"/>
    </source>
</evidence>
<comment type="caution">
    <text evidence="8">The sequence shown here is derived from an EMBL/GenBank/DDBJ whole genome shotgun (WGS) entry which is preliminary data.</text>
</comment>
<dbReference type="Pfam" id="PF01483">
    <property type="entry name" value="P_proprotein"/>
    <property type="match status" value="1"/>
</dbReference>
<feature type="region of interest" description="Disordered" evidence="4">
    <location>
        <begin position="466"/>
        <end position="493"/>
    </location>
</feature>
<evidence type="ECO:0000256" key="4">
    <source>
        <dbReference type="SAM" id="MobiDB-lite"/>
    </source>
</evidence>
<accession>A0A4V1N271</accession>
<evidence type="ECO:0000256" key="2">
    <source>
        <dbReference type="ARBA" id="ARBA00022729"/>
    </source>
</evidence>
<evidence type="ECO:0000313" key="9">
    <source>
        <dbReference type="Proteomes" id="UP000290283"/>
    </source>
</evidence>
<dbReference type="Gene3D" id="3.40.390.10">
    <property type="entry name" value="Collagenase (Catalytic Domain)"/>
    <property type="match status" value="1"/>
</dbReference>
<dbReference type="AlphaFoldDB" id="A0A4V1N271"/>
<dbReference type="OrthoDB" id="9792152at2"/>
<organism evidence="8 9">
    <name type="scientific">Flavobacterium amnicola</name>
    <dbReference type="NCBI Taxonomy" id="2506422"/>
    <lineage>
        <taxon>Bacteria</taxon>
        <taxon>Pseudomonadati</taxon>
        <taxon>Bacteroidota</taxon>
        <taxon>Flavobacteriia</taxon>
        <taxon>Flavobacteriales</taxon>
        <taxon>Flavobacteriaceae</taxon>
        <taxon>Flavobacterium</taxon>
    </lineage>
</organism>
<keyword evidence="1" id="KW-0645">Protease</keyword>